<name>A0A7D5TJA7_9EURY</name>
<dbReference type="OrthoDB" id="350437at2157"/>
<keyword evidence="3" id="KW-1185">Reference proteome</keyword>
<gene>
    <name evidence="2" type="ORF">HZS55_00710</name>
</gene>
<dbReference type="RefSeq" id="WP_179909858.1">
    <property type="nucleotide sequence ID" value="NZ_CP058910.1"/>
</dbReference>
<dbReference type="GeneID" id="56076339"/>
<dbReference type="InterPro" id="IPR051678">
    <property type="entry name" value="AGP_Transferase"/>
</dbReference>
<dbReference type="EMBL" id="CP058910">
    <property type="protein sequence ID" value="QLH75912.1"/>
    <property type="molecule type" value="Genomic_DNA"/>
</dbReference>
<keyword evidence="2" id="KW-0808">Transferase</keyword>
<dbReference type="SUPFAM" id="SSF56112">
    <property type="entry name" value="Protein kinase-like (PK-like)"/>
    <property type="match status" value="1"/>
</dbReference>
<sequence length="365" mass="40769">MTPEPGSPTDSEVSDEAVRGMVAALEPAWSVESIERSPHGTDFVATLDVRTPDGPRTVVLKATTADLVDPPIARSEPRLFELVGRETTIPVPEVFGYRDAHDDFPAPFYLVEHVDGVNLEDDPESLSPPARERVVRDAGRNLVELHELGPLPAVGSVGVARGELTVLDTDDHPRADDFRERLLADAERTLDVLTEGGYFPDLADDPERFADLVEPVRERLRDAIPELSEPDPPTYNHWDYRYGNLLLDPETGETNAVLDWANLSSADPAYNLAKVEFSLLKPVRDDPERTAELRETFRSAYAEGRESWAFDEPTLERMAVYRLTDRLDAMACLPLWYEDATPAERDERAAEHRTFLAERVPGVDS</sequence>
<dbReference type="InterPro" id="IPR002575">
    <property type="entry name" value="Aminoglycoside_PTrfase"/>
</dbReference>
<evidence type="ECO:0000313" key="2">
    <source>
        <dbReference type="EMBL" id="QLH75912.1"/>
    </source>
</evidence>
<accession>A0A7D5TJA7</accession>
<dbReference type="Pfam" id="PF01636">
    <property type="entry name" value="APH"/>
    <property type="match status" value="1"/>
</dbReference>
<dbReference type="Proteomes" id="UP000509667">
    <property type="component" value="Chromosome"/>
</dbReference>
<reference evidence="2 3" key="1">
    <citation type="submission" date="2020-07" db="EMBL/GenBank/DDBJ databases">
        <title>Halosimplex pelagicum sp. nov. and Halosimplex rubrum sp. nov., isolated from salted brown alga Laminaria, and emended description of the genus Halosimplex.</title>
        <authorList>
            <person name="Cui H."/>
        </authorList>
    </citation>
    <scope>NUCLEOTIDE SEQUENCE [LARGE SCALE GENOMIC DNA]</scope>
    <source>
        <strain evidence="2 3">R27</strain>
    </source>
</reference>
<dbReference type="KEGG" id="hrr:HZS55_00710"/>
<dbReference type="AlphaFoldDB" id="A0A7D5TJA7"/>
<feature type="domain" description="Aminoglycoside phosphotransferase" evidence="1">
    <location>
        <begin position="74"/>
        <end position="309"/>
    </location>
</feature>
<dbReference type="PANTHER" id="PTHR21310">
    <property type="entry name" value="AMINOGLYCOSIDE PHOSPHOTRANSFERASE-RELATED-RELATED"/>
    <property type="match status" value="1"/>
</dbReference>
<protein>
    <submittedName>
        <fullName evidence="2">Phosphotransferase</fullName>
    </submittedName>
</protein>
<proteinExistence type="predicted"/>
<evidence type="ECO:0000259" key="1">
    <source>
        <dbReference type="Pfam" id="PF01636"/>
    </source>
</evidence>
<dbReference type="Gene3D" id="3.90.1200.10">
    <property type="match status" value="1"/>
</dbReference>
<organism evidence="2 3">
    <name type="scientific">Halosimplex rubrum</name>
    <dbReference type="NCBI Taxonomy" id="869889"/>
    <lineage>
        <taxon>Archaea</taxon>
        <taxon>Methanobacteriati</taxon>
        <taxon>Methanobacteriota</taxon>
        <taxon>Stenosarchaea group</taxon>
        <taxon>Halobacteria</taxon>
        <taxon>Halobacteriales</taxon>
        <taxon>Haloarculaceae</taxon>
        <taxon>Halosimplex</taxon>
    </lineage>
</organism>
<evidence type="ECO:0000313" key="3">
    <source>
        <dbReference type="Proteomes" id="UP000509667"/>
    </source>
</evidence>
<dbReference type="GO" id="GO:0016740">
    <property type="term" value="F:transferase activity"/>
    <property type="evidence" value="ECO:0007669"/>
    <property type="project" value="UniProtKB-KW"/>
</dbReference>
<dbReference type="InterPro" id="IPR011009">
    <property type="entry name" value="Kinase-like_dom_sf"/>
</dbReference>